<evidence type="ECO:0000256" key="1">
    <source>
        <dbReference type="ARBA" id="ARBA00022679"/>
    </source>
</evidence>
<dbReference type="EC" id="2.3.1.-" evidence="4"/>
<dbReference type="InterPro" id="IPR000182">
    <property type="entry name" value="GNAT_dom"/>
</dbReference>
<feature type="domain" description="N-acetyltransferase" evidence="3">
    <location>
        <begin position="1"/>
        <end position="153"/>
    </location>
</feature>
<evidence type="ECO:0000256" key="2">
    <source>
        <dbReference type="ARBA" id="ARBA00023315"/>
    </source>
</evidence>
<evidence type="ECO:0000313" key="4">
    <source>
        <dbReference type="EMBL" id="UXY15300.1"/>
    </source>
</evidence>
<proteinExistence type="predicted"/>
<dbReference type="InterPro" id="IPR016181">
    <property type="entry name" value="Acyl_CoA_acyltransferase"/>
</dbReference>
<dbReference type="PROSITE" id="PS51186">
    <property type="entry name" value="GNAT"/>
    <property type="match status" value="1"/>
</dbReference>
<dbReference type="SUPFAM" id="SSF55729">
    <property type="entry name" value="Acyl-CoA N-acyltransferases (Nat)"/>
    <property type="match status" value="1"/>
</dbReference>
<organism evidence="4 5">
    <name type="scientific">Chitiniphilus purpureus</name>
    <dbReference type="NCBI Taxonomy" id="2981137"/>
    <lineage>
        <taxon>Bacteria</taxon>
        <taxon>Pseudomonadati</taxon>
        <taxon>Pseudomonadota</taxon>
        <taxon>Betaproteobacteria</taxon>
        <taxon>Neisseriales</taxon>
        <taxon>Chitinibacteraceae</taxon>
        <taxon>Chitiniphilus</taxon>
    </lineage>
</organism>
<evidence type="ECO:0000259" key="3">
    <source>
        <dbReference type="PROSITE" id="PS51186"/>
    </source>
</evidence>
<dbReference type="CDD" id="cd04301">
    <property type="entry name" value="NAT_SF"/>
    <property type="match status" value="1"/>
</dbReference>
<dbReference type="EMBL" id="CP106753">
    <property type="protein sequence ID" value="UXY15300.1"/>
    <property type="molecule type" value="Genomic_DNA"/>
</dbReference>
<keyword evidence="5" id="KW-1185">Reference proteome</keyword>
<dbReference type="Pfam" id="PF13508">
    <property type="entry name" value="Acetyltransf_7"/>
    <property type="match status" value="1"/>
</dbReference>
<sequence length="158" mass="17957">MQLTLATADDLPFLQALYASTRSEELAATGWSAQQQADFIAQQFDAQHRHYQEHYREAAFSVVHHGHEPIGRFYVFRGPTIYNLMDLSLLPGWRGHGIGGHLLAQLVREADSAARAIRLYVEQDNPARRLYERFGFAVTGQHPIYLQMHRPATQELAA</sequence>
<dbReference type="Proteomes" id="UP001061302">
    <property type="component" value="Chromosome"/>
</dbReference>
<dbReference type="GO" id="GO:0016746">
    <property type="term" value="F:acyltransferase activity"/>
    <property type="evidence" value="ECO:0007669"/>
    <property type="project" value="UniProtKB-KW"/>
</dbReference>
<reference evidence="4" key="1">
    <citation type="submission" date="2022-10" db="EMBL/GenBank/DDBJ databases">
        <title>Chitiniphilus purpureus sp. nov., a novel chitin-degrading bacterium isolated from crawfish pond sediment.</title>
        <authorList>
            <person name="Li K."/>
        </authorList>
    </citation>
    <scope>NUCLEOTIDE SEQUENCE</scope>
    <source>
        <strain evidence="4">CD1</strain>
    </source>
</reference>
<accession>A0ABY6DLR4</accession>
<dbReference type="Gene3D" id="3.40.630.30">
    <property type="match status" value="1"/>
</dbReference>
<dbReference type="RefSeq" id="WP_263124706.1">
    <property type="nucleotide sequence ID" value="NZ_CP106753.1"/>
</dbReference>
<keyword evidence="2 4" id="KW-0012">Acyltransferase</keyword>
<dbReference type="InterPro" id="IPR050680">
    <property type="entry name" value="YpeA/RimI_acetyltransf"/>
</dbReference>
<name>A0ABY6DLR4_9NEIS</name>
<protein>
    <submittedName>
        <fullName evidence="4">GNAT family N-acetyltransferase</fullName>
        <ecNumber evidence="4">2.3.1.-</ecNumber>
    </submittedName>
</protein>
<gene>
    <name evidence="4" type="ORF">N8I74_18605</name>
</gene>
<keyword evidence="1 4" id="KW-0808">Transferase</keyword>
<evidence type="ECO:0000313" key="5">
    <source>
        <dbReference type="Proteomes" id="UP001061302"/>
    </source>
</evidence>
<dbReference type="PANTHER" id="PTHR43420">
    <property type="entry name" value="ACETYLTRANSFERASE"/>
    <property type="match status" value="1"/>
</dbReference>